<comment type="caution">
    <text evidence="1">The sequence shown here is derived from an EMBL/GenBank/DDBJ whole genome shotgun (WGS) entry which is preliminary data.</text>
</comment>
<dbReference type="AlphaFoldDB" id="A0A0R3L3F0"/>
<name>A0A0R3L3F0_9BRAD</name>
<evidence type="ECO:0000313" key="1">
    <source>
        <dbReference type="EMBL" id="KRR02107.1"/>
    </source>
</evidence>
<proteinExistence type="predicted"/>
<keyword evidence="2" id="KW-1185">Reference proteome</keyword>
<gene>
    <name evidence="1" type="ORF">CP49_04830</name>
</gene>
<dbReference type="RefSeq" id="WP_156438683.1">
    <property type="nucleotide sequence ID" value="NZ_LLXX01000153.1"/>
</dbReference>
<sequence length="685" mass="72879">MAAAGAATLYTTYQREYILTETAKAEFVGLQQSLHGLQNFTQSSGDGAFIALDKSMFDKMGAALTGQTVTVHSKELDDDIRLTVRSVTLRTEPGRMVARLDLTAADTKRGLAAGLDVEGFLIYAGTTEENSVAQDSPTDAANFKFIPVKVAPQLQYGFLNLRGRQLTSETITAGTLSFLFDKLALKATYRPHFSFSVGSPETITQHFGDNNSGTVELTAMPSPFHFDQWLTVVAPVFTPKGVVLTATLAPTRQAPSAVGVALPDTVNADDLSRARQEVQAKAGVLDGLFSRDVAVTIGRTAFTKLTDQLANTLAGFSISVQGKAISGRLFDKKWRDNILGEGGVFAEIRDAGWIKGRVNFAKPSVVLDQAQGPSLSLPVSASFIAPVHVHFDPLIGGGIGTSIGMQGSASTTLRAWFGTTKFPFEGRTVAVAGPVMSCGLLDIDARTDGKLKIGDGVATVPQFGAKVGVLVGSKPLAPSFIAGAPITMTILPPAKQDERSTARLSVVDGLYASLSLDDFAAEPSSDGYRLSSSFSVVLGNHPFQQPSSEYMERMRKAAIDHWNATMRQSCPNLPSIRIEVGDLEIGPNGEIMKFLRNAWNDITKGPGKNNEVVKLLGRIQAAAGSYDEATKKAANDVGDMARRAFPTDSGIGHAAGELGKSVTIAVTNPVAAVTGFFRQAGRLWR</sequence>
<organism evidence="1 2">
    <name type="scientific">Bradyrhizobium valentinum</name>
    <dbReference type="NCBI Taxonomy" id="1518501"/>
    <lineage>
        <taxon>Bacteria</taxon>
        <taxon>Pseudomonadati</taxon>
        <taxon>Pseudomonadota</taxon>
        <taxon>Alphaproteobacteria</taxon>
        <taxon>Hyphomicrobiales</taxon>
        <taxon>Nitrobacteraceae</taxon>
        <taxon>Bradyrhizobium</taxon>
    </lineage>
</organism>
<accession>A0A0R3L3F0</accession>
<reference evidence="1 2" key="1">
    <citation type="submission" date="2014-03" db="EMBL/GenBank/DDBJ databases">
        <title>Bradyrhizobium valentinum sp. nov., isolated from effective nodules of Lupinus mariae-josephae, a lupine endemic of basic-lime soils in Eastern Spain.</title>
        <authorList>
            <person name="Duran D."/>
            <person name="Rey L."/>
            <person name="Navarro A."/>
            <person name="Busquets A."/>
            <person name="Imperial J."/>
            <person name="Ruiz-Argueso T."/>
        </authorList>
    </citation>
    <scope>NUCLEOTIDE SEQUENCE [LARGE SCALE GENOMIC DNA]</scope>
    <source>
        <strain evidence="1 2">LmjM3</strain>
    </source>
</reference>
<protein>
    <submittedName>
        <fullName evidence="1">Uncharacterized protein</fullName>
    </submittedName>
</protein>
<evidence type="ECO:0000313" key="2">
    <source>
        <dbReference type="Proteomes" id="UP000051913"/>
    </source>
</evidence>
<dbReference type="EMBL" id="LLXX01000153">
    <property type="protein sequence ID" value="KRR02107.1"/>
    <property type="molecule type" value="Genomic_DNA"/>
</dbReference>
<dbReference type="Proteomes" id="UP000051913">
    <property type="component" value="Unassembled WGS sequence"/>
</dbReference>